<keyword evidence="2" id="KW-1185">Reference proteome</keyword>
<name>A0ACB9RJB4_9MYRT</name>
<evidence type="ECO:0000313" key="1">
    <source>
        <dbReference type="EMBL" id="KAI4378593.1"/>
    </source>
</evidence>
<gene>
    <name evidence="1" type="ORF">MLD38_016052</name>
</gene>
<reference evidence="2" key="1">
    <citation type="journal article" date="2023" name="Front. Plant Sci.">
        <title>Chromosomal-level genome assembly of Melastoma candidum provides insights into trichome evolution.</title>
        <authorList>
            <person name="Zhong Y."/>
            <person name="Wu W."/>
            <person name="Sun C."/>
            <person name="Zou P."/>
            <person name="Liu Y."/>
            <person name="Dai S."/>
            <person name="Zhou R."/>
        </authorList>
    </citation>
    <scope>NUCLEOTIDE SEQUENCE [LARGE SCALE GENOMIC DNA]</scope>
</reference>
<protein>
    <submittedName>
        <fullName evidence="1">Uncharacterized protein</fullName>
    </submittedName>
</protein>
<comment type="caution">
    <text evidence="1">The sequence shown here is derived from an EMBL/GenBank/DDBJ whole genome shotgun (WGS) entry which is preliminary data.</text>
</comment>
<accession>A0ACB9RJB4</accession>
<dbReference type="EMBL" id="CM042883">
    <property type="protein sequence ID" value="KAI4378593.1"/>
    <property type="molecule type" value="Genomic_DNA"/>
</dbReference>
<evidence type="ECO:0000313" key="2">
    <source>
        <dbReference type="Proteomes" id="UP001057402"/>
    </source>
</evidence>
<proteinExistence type="predicted"/>
<dbReference type="Proteomes" id="UP001057402">
    <property type="component" value="Chromosome 4"/>
</dbReference>
<sequence>MELNEILVLVKKYYVVPRQTVKKLRRRILKPRVISFGDRNRMRNEVSLDSENKTGIDESLRRRSLPERKKTHEEEEEDDDDSKAQKPRTHVLRIKHLSDFSIHNDPDPPTPNPSTDFVDLVPVMLSTRPAKFLELQILAIGATSFSLQICRSLVFAPFPTVRHHPLLPRAREATCIRDRHTEQSCTLPQASSGSLWSRHSPSKHAVFVWDRSRYIGPCGGMMESYKVEDAPDQQFEDTYGEGCVHQEYAEHPLGRRRKARQAHDSNR</sequence>
<organism evidence="1 2">
    <name type="scientific">Melastoma candidum</name>
    <dbReference type="NCBI Taxonomy" id="119954"/>
    <lineage>
        <taxon>Eukaryota</taxon>
        <taxon>Viridiplantae</taxon>
        <taxon>Streptophyta</taxon>
        <taxon>Embryophyta</taxon>
        <taxon>Tracheophyta</taxon>
        <taxon>Spermatophyta</taxon>
        <taxon>Magnoliopsida</taxon>
        <taxon>eudicotyledons</taxon>
        <taxon>Gunneridae</taxon>
        <taxon>Pentapetalae</taxon>
        <taxon>rosids</taxon>
        <taxon>malvids</taxon>
        <taxon>Myrtales</taxon>
        <taxon>Melastomataceae</taxon>
        <taxon>Melastomatoideae</taxon>
        <taxon>Melastomateae</taxon>
        <taxon>Melastoma</taxon>
    </lineage>
</organism>